<accession>A0A1F2WQ07</accession>
<evidence type="ECO:0000256" key="11">
    <source>
        <dbReference type="PIRNR" id="PIRNR001563"/>
    </source>
</evidence>
<dbReference type="PANTHER" id="PTHR11136">
    <property type="entry name" value="FOLYLPOLYGLUTAMATE SYNTHASE-RELATED"/>
    <property type="match status" value="1"/>
</dbReference>
<dbReference type="Gene3D" id="3.40.1190.10">
    <property type="entry name" value="Mur-like, catalytic domain"/>
    <property type="match status" value="1"/>
</dbReference>
<gene>
    <name evidence="14" type="ORF">A2Y75_00050</name>
</gene>
<dbReference type="InterPro" id="IPR001645">
    <property type="entry name" value="Folylpolyglutamate_synth"/>
</dbReference>
<organism evidence="14 15">
    <name type="scientific">Candidatus Solincola sediminis</name>
    <dbReference type="NCBI Taxonomy" id="1797199"/>
    <lineage>
        <taxon>Bacteria</taxon>
        <taxon>Bacillati</taxon>
        <taxon>Actinomycetota</taxon>
        <taxon>Candidatus Geothermincolia</taxon>
        <taxon>Candidatus Geothermincolales</taxon>
        <taxon>Candidatus Geothermincolaceae</taxon>
        <taxon>Candidatus Solincola</taxon>
    </lineage>
</organism>
<dbReference type="GO" id="GO:0046872">
    <property type="term" value="F:metal ion binding"/>
    <property type="evidence" value="ECO:0007669"/>
    <property type="project" value="UniProtKB-KW"/>
</dbReference>
<dbReference type="Pfam" id="PF02875">
    <property type="entry name" value="Mur_ligase_C"/>
    <property type="match status" value="1"/>
</dbReference>
<keyword evidence="4 11" id="KW-0436">Ligase</keyword>
<dbReference type="InterPro" id="IPR018109">
    <property type="entry name" value="Folylpolyglutamate_synth_CS"/>
</dbReference>
<protein>
    <recommendedName>
        <fullName evidence="3">tetrahydrofolate synthase</fullName>
        <ecNumber evidence="3">6.3.2.17</ecNumber>
    </recommendedName>
    <alternativeName>
        <fullName evidence="9">Tetrahydrofolylpolyglutamate synthase</fullName>
    </alternativeName>
</protein>
<sequence length="437" mass="47416">MNFKAAEDYLDKTSRFGIKPSLDRIILLCSKLGDPQLDFPSIHITGTNGKTSTARMVSSIMQTAVTRIGRYTSPHMQSITERISINGRPISESDFARVLKNIQPAIEETDRETGDPLTYFEITTAMAFVYFAERKADLGVIEVGLGGRWDATNIIDSQVQVITGIALDHVAELGGTLHDIAMEKAGIIKQASVVISTAGNREVLEVLEDSCRDKACDLKLLGRDFDLLYNISYGIDTGKIGQAVGIQGLLREYPETFLPLLGEHQAINAACAVAACEAQAGSMEELSIQQVEKGLSRVTSPGRLEVVSLNPLVLLDGAHNPDGAVRLSHVISNDLDYEKLILVIGILEDKDFNQILEILLPLASTVIATQSSYERATPARTIEAAVKRMGRDCLVMEHVDEAAKFARTLAGVADMVCITGSLYTVGEARTALGLRPQ</sequence>
<name>A0A1F2WQ07_9ACTN</name>
<dbReference type="GO" id="GO:0005737">
    <property type="term" value="C:cytoplasm"/>
    <property type="evidence" value="ECO:0007669"/>
    <property type="project" value="TreeGrafter"/>
</dbReference>
<evidence type="ECO:0000259" key="13">
    <source>
        <dbReference type="Pfam" id="PF08245"/>
    </source>
</evidence>
<dbReference type="Gene3D" id="3.90.190.20">
    <property type="entry name" value="Mur ligase, C-terminal domain"/>
    <property type="match status" value="1"/>
</dbReference>
<comment type="catalytic activity">
    <reaction evidence="10">
        <text>(6S)-5,6,7,8-tetrahydrofolyl-(gamma-L-Glu)(n) + L-glutamate + ATP = (6S)-5,6,7,8-tetrahydrofolyl-(gamma-L-Glu)(n+1) + ADP + phosphate + H(+)</text>
        <dbReference type="Rhea" id="RHEA:10580"/>
        <dbReference type="Rhea" id="RHEA-COMP:14738"/>
        <dbReference type="Rhea" id="RHEA-COMP:14740"/>
        <dbReference type="ChEBI" id="CHEBI:15378"/>
        <dbReference type="ChEBI" id="CHEBI:29985"/>
        <dbReference type="ChEBI" id="CHEBI:30616"/>
        <dbReference type="ChEBI" id="CHEBI:43474"/>
        <dbReference type="ChEBI" id="CHEBI:141005"/>
        <dbReference type="ChEBI" id="CHEBI:456216"/>
        <dbReference type="EC" id="6.3.2.17"/>
    </reaction>
</comment>
<dbReference type="GO" id="GO:0008841">
    <property type="term" value="F:dihydrofolate synthase activity"/>
    <property type="evidence" value="ECO:0007669"/>
    <property type="project" value="TreeGrafter"/>
</dbReference>
<dbReference type="EMBL" id="MELK01000019">
    <property type="protein sequence ID" value="OFW58921.1"/>
    <property type="molecule type" value="Genomic_DNA"/>
</dbReference>
<evidence type="ECO:0000256" key="5">
    <source>
        <dbReference type="ARBA" id="ARBA00022723"/>
    </source>
</evidence>
<keyword evidence="5" id="KW-0479">Metal-binding</keyword>
<evidence type="ECO:0000256" key="9">
    <source>
        <dbReference type="ARBA" id="ARBA00030592"/>
    </source>
</evidence>
<dbReference type="SUPFAM" id="SSF53244">
    <property type="entry name" value="MurD-like peptide ligases, peptide-binding domain"/>
    <property type="match status" value="1"/>
</dbReference>
<dbReference type="SUPFAM" id="SSF53623">
    <property type="entry name" value="MurD-like peptide ligases, catalytic domain"/>
    <property type="match status" value="1"/>
</dbReference>
<evidence type="ECO:0000256" key="2">
    <source>
        <dbReference type="ARBA" id="ARBA00008276"/>
    </source>
</evidence>
<dbReference type="PIRSF" id="PIRSF001563">
    <property type="entry name" value="Folylpolyglu_synth"/>
    <property type="match status" value="1"/>
</dbReference>
<evidence type="ECO:0000256" key="10">
    <source>
        <dbReference type="ARBA" id="ARBA00047493"/>
    </source>
</evidence>
<dbReference type="EC" id="6.3.2.17" evidence="3"/>
<evidence type="ECO:0000313" key="14">
    <source>
        <dbReference type="EMBL" id="OFW58921.1"/>
    </source>
</evidence>
<dbReference type="NCBIfam" id="TIGR01499">
    <property type="entry name" value="folC"/>
    <property type="match status" value="1"/>
</dbReference>
<comment type="cofactor">
    <cofactor evidence="1">
        <name>Mg(2+)</name>
        <dbReference type="ChEBI" id="CHEBI:18420"/>
    </cofactor>
</comment>
<evidence type="ECO:0000256" key="8">
    <source>
        <dbReference type="ARBA" id="ARBA00022842"/>
    </source>
</evidence>
<dbReference type="FunFam" id="3.40.1190.10:FF:000011">
    <property type="entry name" value="Folylpolyglutamate synthase/dihydrofolate synthase"/>
    <property type="match status" value="1"/>
</dbReference>
<dbReference type="InterPro" id="IPR036615">
    <property type="entry name" value="Mur_ligase_C_dom_sf"/>
</dbReference>
<keyword evidence="8" id="KW-0460">Magnesium</keyword>
<dbReference type="GO" id="GO:0004326">
    <property type="term" value="F:tetrahydrofolylpolyglutamate synthase activity"/>
    <property type="evidence" value="ECO:0007669"/>
    <property type="project" value="UniProtKB-EC"/>
</dbReference>
<dbReference type="PROSITE" id="PS01011">
    <property type="entry name" value="FOLYLPOLYGLU_SYNT_1"/>
    <property type="match status" value="1"/>
</dbReference>
<dbReference type="Pfam" id="PF08245">
    <property type="entry name" value="Mur_ligase_M"/>
    <property type="match status" value="1"/>
</dbReference>
<keyword evidence="6 11" id="KW-0547">Nucleotide-binding</keyword>
<dbReference type="STRING" id="1797197.A2Y75_00050"/>
<evidence type="ECO:0000259" key="12">
    <source>
        <dbReference type="Pfam" id="PF02875"/>
    </source>
</evidence>
<comment type="similarity">
    <text evidence="2 11">Belongs to the folylpolyglutamate synthase family.</text>
</comment>
<dbReference type="PROSITE" id="PS01012">
    <property type="entry name" value="FOLYLPOLYGLU_SYNT_2"/>
    <property type="match status" value="1"/>
</dbReference>
<evidence type="ECO:0000256" key="6">
    <source>
        <dbReference type="ARBA" id="ARBA00022741"/>
    </source>
</evidence>
<evidence type="ECO:0000256" key="1">
    <source>
        <dbReference type="ARBA" id="ARBA00001946"/>
    </source>
</evidence>
<dbReference type="PANTHER" id="PTHR11136:SF0">
    <property type="entry name" value="DIHYDROFOLATE SYNTHETASE-RELATED"/>
    <property type="match status" value="1"/>
</dbReference>
<comment type="caution">
    <text evidence="14">The sequence shown here is derived from an EMBL/GenBank/DDBJ whole genome shotgun (WGS) entry which is preliminary data.</text>
</comment>
<proteinExistence type="inferred from homology"/>
<feature type="domain" description="Mur ligase central" evidence="13">
    <location>
        <begin position="44"/>
        <end position="276"/>
    </location>
</feature>
<dbReference type="GO" id="GO:0005524">
    <property type="term" value="F:ATP binding"/>
    <property type="evidence" value="ECO:0007669"/>
    <property type="project" value="UniProtKB-KW"/>
</dbReference>
<dbReference type="AlphaFoldDB" id="A0A1F2WQ07"/>
<keyword evidence="7 11" id="KW-0067">ATP-binding</keyword>
<evidence type="ECO:0000313" key="15">
    <source>
        <dbReference type="Proteomes" id="UP000177876"/>
    </source>
</evidence>
<dbReference type="InterPro" id="IPR036565">
    <property type="entry name" value="Mur-like_cat_sf"/>
</dbReference>
<dbReference type="InterPro" id="IPR013221">
    <property type="entry name" value="Mur_ligase_cen"/>
</dbReference>
<reference evidence="14 15" key="1">
    <citation type="journal article" date="2016" name="Nat. Commun.">
        <title>Thousands of microbial genomes shed light on interconnected biogeochemical processes in an aquifer system.</title>
        <authorList>
            <person name="Anantharaman K."/>
            <person name="Brown C.T."/>
            <person name="Hug L.A."/>
            <person name="Sharon I."/>
            <person name="Castelle C.J."/>
            <person name="Probst A.J."/>
            <person name="Thomas B.C."/>
            <person name="Singh A."/>
            <person name="Wilkins M.J."/>
            <person name="Karaoz U."/>
            <person name="Brodie E.L."/>
            <person name="Williams K.H."/>
            <person name="Hubbard S.S."/>
            <person name="Banfield J.F."/>
        </authorList>
    </citation>
    <scope>NUCLEOTIDE SEQUENCE [LARGE SCALE GENOMIC DNA]</scope>
</reference>
<dbReference type="InterPro" id="IPR004101">
    <property type="entry name" value="Mur_ligase_C"/>
</dbReference>
<feature type="domain" description="Mur ligase C-terminal" evidence="12">
    <location>
        <begin position="302"/>
        <end position="421"/>
    </location>
</feature>
<evidence type="ECO:0000256" key="3">
    <source>
        <dbReference type="ARBA" id="ARBA00013025"/>
    </source>
</evidence>
<evidence type="ECO:0000256" key="7">
    <source>
        <dbReference type="ARBA" id="ARBA00022840"/>
    </source>
</evidence>
<evidence type="ECO:0000256" key="4">
    <source>
        <dbReference type="ARBA" id="ARBA00022598"/>
    </source>
</evidence>
<dbReference type="Proteomes" id="UP000177876">
    <property type="component" value="Unassembled WGS sequence"/>
</dbReference>